<dbReference type="EMBL" id="AP012051">
    <property type="protein sequence ID" value="BAL81148.1"/>
    <property type="molecule type" value="Genomic_DNA"/>
</dbReference>
<dbReference type="OrthoDB" id="9801699at2"/>
<protein>
    <submittedName>
        <fullName evidence="3">Dye-linked L-proline dehydrogenase beta subunit</fullName>
        <ecNumber evidence="3">1.5.5.2</ecNumber>
    </submittedName>
</protein>
<gene>
    <name evidence="3" type="ordered locus">CSE_10220</name>
</gene>
<dbReference type="Proteomes" id="UP000004793">
    <property type="component" value="Chromosome"/>
</dbReference>
<dbReference type="PANTHER" id="PTHR13847">
    <property type="entry name" value="SARCOSINE DEHYDROGENASE-RELATED"/>
    <property type="match status" value="1"/>
</dbReference>
<reference evidence="3 4" key="1">
    <citation type="submission" date="2011-01" db="EMBL/GenBank/DDBJ databases">
        <title>Whole genome sequence of Caldisericum exile AZM16c01.</title>
        <authorList>
            <person name="Narita-Yamada S."/>
            <person name="Kawakoshi A."/>
            <person name="Nakamura S."/>
            <person name="Sasagawa M."/>
            <person name="Fukada J."/>
            <person name="Sekine M."/>
            <person name="Kato Y."/>
            <person name="Fukai R."/>
            <person name="Sasaki K."/>
            <person name="Hanamaki A."/>
            <person name="Narita H."/>
            <person name="Konno Y."/>
            <person name="Mori K."/>
            <person name="Yamazaki S."/>
            <person name="Suzuki K."/>
            <person name="Fujita N."/>
        </authorList>
    </citation>
    <scope>NUCLEOTIDE SEQUENCE [LARGE SCALE GENOMIC DNA]</scope>
    <source>
        <strain evidence="4">DSM 21853 / NBRC 104410 / AZM16c01</strain>
    </source>
</reference>
<proteinExistence type="predicted"/>
<evidence type="ECO:0000313" key="3">
    <source>
        <dbReference type="EMBL" id="BAL81148.1"/>
    </source>
</evidence>
<dbReference type="AlphaFoldDB" id="A0A7U6GEZ3"/>
<dbReference type="KEGG" id="cex:CSE_10220"/>
<dbReference type="RefSeq" id="WP_014453550.1">
    <property type="nucleotide sequence ID" value="NC_017096.1"/>
</dbReference>
<dbReference type="GO" id="GO:0005737">
    <property type="term" value="C:cytoplasm"/>
    <property type="evidence" value="ECO:0007669"/>
    <property type="project" value="TreeGrafter"/>
</dbReference>
<name>A0A7U6GEZ3_CALEA</name>
<dbReference type="EC" id="1.5.5.2" evidence="3"/>
<dbReference type="Gene3D" id="3.50.50.60">
    <property type="entry name" value="FAD/NAD(P)-binding domain"/>
    <property type="match status" value="1"/>
</dbReference>
<accession>A0A7U6GEZ3</accession>
<dbReference type="Gene3D" id="3.30.9.10">
    <property type="entry name" value="D-Amino Acid Oxidase, subunit A, domain 2"/>
    <property type="match status" value="1"/>
</dbReference>
<evidence type="ECO:0000313" key="4">
    <source>
        <dbReference type="Proteomes" id="UP000004793"/>
    </source>
</evidence>
<dbReference type="SUPFAM" id="SSF54373">
    <property type="entry name" value="FAD-linked reductases, C-terminal domain"/>
    <property type="match status" value="1"/>
</dbReference>
<organism evidence="3 4">
    <name type="scientific">Caldisericum exile (strain DSM 21853 / NBRC 104410 / AZM16c01)</name>
    <dbReference type="NCBI Taxonomy" id="511051"/>
    <lineage>
        <taxon>Bacteria</taxon>
        <taxon>Pseudomonadati</taxon>
        <taxon>Caldisericota/Cryosericota group</taxon>
        <taxon>Caldisericota</taxon>
        <taxon>Caldisericia</taxon>
        <taxon>Caldisericales</taxon>
        <taxon>Caldisericaceae</taxon>
        <taxon>Caldisericum</taxon>
    </lineage>
</organism>
<dbReference type="InterPro" id="IPR006076">
    <property type="entry name" value="FAD-dep_OxRdtase"/>
</dbReference>
<dbReference type="InterPro" id="IPR036188">
    <property type="entry name" value="FAD/NAD-bd_sf"/>
</dbReference>
<sequence>MKNYDILIIGGGITGLSTAYYLVRNGVKSVAIIEKSYVGSGSTGRCGTGIRQQFTTREHIVLMRESVKIWQYWEESLPLPIHFRQGGYLWLLRSEEALNEYKNHVRLQNLFGVPSRIISREEIKEIVPDLNLEGIIGASWCPTDGSAYPQDVLDSLRVFLINSGIKIFDYEEVLDFELKSGRITEVITNKDKYSVSSVLLATGSDTKRLANKLGIDIPLENYKHQIVVSEPLKIFLSPMVVDGSLYFTQTYRGRIIGGTDTNEPPQENLDTSYEFVEKFSNELIRVFPKLASVRLMRQWAGFYVVTPDKHPIIGGTPIPNLYIGTGYSGHGFMLGPIVGKLLAHYITHGMFFLEEANNLTLSRFKEGKLIIEKAVIG</sequence>
<keyword evidence="1 3" id="KW-0560">Oxidoreductase</keyword>
<keyword evidence="4" id="KW-1185">Reference proteome</keyword>
<feature type="domain" description="FAD dependent oxidoreductase" evidence="2">
    <location>
        <begin position="5"/>
        <end position="344"/>
    </location>
</feature>
<dbReference type="GO" id="GO:0004657">
    <property type="term" value="F:proline dehydrogenase activity"/>
    <property type="evidence" value="ECO:0007669"/>
    <property type="project" value="UniProtKB-EC"/>
</dbReference>
<evidence type="ECO:0000259" key="2">
    <source>
        <dbReference type="Pfam" id="PF01266"/>
    </source>
</evidence>
<dbReference type="Pfam" id="PF01266">
    <property type="entry name" value="DAO"/>
    <property type="match status" value="1"/>
</dbReference>
<dbReference type="PANTHER" id="PTHR13847:SF287">
    <property type="entry name" value="FAD-DEPENDENT OXIDOREDUCTASE DOMAIN-CONTAINING PROTEIN 1"/>
    <property type="match status" value="1"/>
</dbReference>
<dbReference type="SUPFAM" id="SSF51905">
    <property type="entry name" value="FAD/NAD(P)-binding domain"/>
    <property type="match status" value="1"/>
</dbReference>
<evidence type="ECO:0000256" key="1">
    <source>
        <dbReference type="ARBA" id="ARBA00023002"/>
    </source>
</evidence>